<name>A0ABQ9GUD3_9NEOP</name>
<gene>
    <name evidence="1" type="ORF">PR048_023509</name>
</gene>
<dbReference type="InterPro" id="IPR021109">
    <property type="entry name" value="Peptidase_aspartic_dom_sf"/>
</dbReference>
<organism evidence="1 2">
    <name type="scientific">Dryococelus australis</name>
    <dbReference type="NCBI Taxonomy" id="614101"/>
    <lineage>
        <taxon>Eukaryota</taxon>
        <taxon>Metazoa</taxon>
        <taxon>Ecdysozoa</taxon>
        <taxon>Arthropoda</taxon>
        <taxon>Hexapoda</taxon>
        <taxon>Insecta</taxon>
        <taxon>Pterygota</taxon>
        <taxon>Neoptera</taxon>
        <taxon>Polyneoptera</taxon>
        <taxon>Phasmatodea</taxon>
        <taxon>Verophasmatodea</taxon>
        <taxon>Anareolatae</taxon>
        <taxon>Phasmatidae</taxon>
        <taxon>Eurycanthinae</taxon>
        <taxon>Dryococelus</taxon>
    </lineage>
</organism>
<protein>
    <recommendedName>
        <fullName evidence="3">Peptidase A2 domain-containing protein</fullName>
    </recommendedName>
</protein>
<dbReference type="SUPFAM" id="SSF50630">
    <property type="entry name" value="Acid proteases"/>
    <property type="match status" value="1"/>
</dbReference>
<evidence type="ECO:0000313" key="2">
    <source>
        <dbReference type="Proteomes" id="UP001159363"/>
    </source>
</evidence>
<sequence>MEMVSQEQKQVVAARGEPHMKLHVKNFKPHKSSTSSFDKFFTCKQKSSETVREYTTRLRLAGRRTVADRPQPKAAKKACVFEENLTAMFEKALQYTEDEAQNEQMLGRIIYAQAIEDRGSQVRGVGPPAESHRARDSKCFICRHMNPVTRECFQEKQEEMQRSERYIQNVSWKLLVDTGASVTILKEQCFRRGTQFQDSEKSV</sequence>
<proteinExistence type="predicted"/>
<dbReference type="Proteomes" id="UP001159363">
    <property type="component" value="Chromosome 8"/>
</dbReference>
<evidence type="ECO:0000313" key="1">
    <source>
        <dbReference type="EMBL" id="KAJ8875613.1"/>
    </source>
</evidence>
<dbReference type="PROSITE" id="PS00141">
    <property type="entry name" value="ASP_PROTEASE"/>
    <property type="match status" value="1"/>
</dbReference>
<dbReference type="EMBL" id="JARBHB010000009">
    <property type="protein sequence ID" value="KAJ8875613.1"/>
    <property type="molecule type" value="Genomic_DNA"/>
</dbReference>
<dbReference type="InterPro" id="IPR001969">
    <property type="entry name" value="Aspartic_peptidase_AS"/>
</dbReference>
<reference evidence="1 2" key="1">
    <citation type="submission" date="2023-02" db="EMBL/GenBank/DDBJ databases">
        <title>LHISI_Scaffold_Assembly.</title>
        <authorList>
            <person name="Stuart O.P."/>
            <person name="Cleave R."/>
            <person name="Magrath M.J.L."/>
            <person name="Mikheyev A.S."/>
        </authorList>
    </citation>
    <scope>NUCLEOTIDE SEQUENCE [LARGE SCALE GENOMIC DNA]</scope>
    <source>
        <strain evidence="1">Daus_M_001</strain>
        <tissue evidence="1">Leg muscle</tissue>
    </source>
</reference>
<accession>A0ABQ9GUD3</accession>
<comment type="caution">
    <text evidence="1">The sequence shown here is derived from an EMBL/GenBank/DDBJ whole genome shotgun (WGS) entry which is preliminary data.</text>
</comment>
<evidence type="ECO:0008006" key="3">
    <source>
        <dbReference type="Google" id="ProtNLM"/>
    </source>
</evidence>
<keyword evidence="2" id="KW-1185">Reference proteome</keyword>